<dbReference type="InterPro" id="IPR003594">
    <property type="entry name" value="HATPase_dom"/>
</dbReference>
<dbReference type="InterPro" id="IPR001932">
    <property type="entry name" value="PPM-type_phosphatase-like_dom"/>
</dbReference>
<dbReference type="CDD" id="cd16934">
    <property type="entry name" value="HATPase_RsbT-like"/>
    <property type="match status" value="1"/>
</dbReference>
<evidence type="ECO:0000313" key="6">
    <source>
        <dbReference type="Proteomes" id="UP001241110"/>
    </source>
</evidence>
<dbReference type="EMBL" id="JASJOT010000052">
    <property type="protein sequence ID" value="MDJ1498608.1"/>
    <property type="molecule type" value="Genomic_DNA"/>
</dbReference>
<evidence type="ECO:0000313" key="5">
    <source>
        <dbReference type="Proteomes" id="UP001228581"/>
    </source>
</evidence>
<evidence type="ECO:0000313" key="3">
    <source>
        <dbReference type="EMBL" id="MDJ1484851.1"/>
    </source>
</evidence>
<dbReference type="InterPro" id="IPR039248">
    <property type="entry name" value="Ptase_RsbX"/>
</dbReference>
<dbReference type="SUPFAM" id="SSF81606">
    <property type="entry name" value="PP2C-like"/>
    <property type="match status" value="1"/>
</dbReference>
<evidence type="ECO:0000259" key="2">
    <source>
        <dbReference type="Pfam" id="PF13581"/>
    </source>
</evidence>
<accession>A0AAE3QTV3</accession>
<dbReference type="PANTHER" id="PTHR35801">
    <property type="entry name" value="PHOSPHOSERINE PHOSPHATASE RSBX"/>
    <property type="match status" value="1"/>
</dbReference>
<dbReference type="PANTHER" id="PTHR35801:SF1">
    <property type="entry name" value="PHOSPHOSERINE PHOSPHATASE RSBX"/>
    <property type="match status" value="1"/>
</dbReference>
<dbReference type="InterPro" id="IPR036457">
    <property type="entry name" value="PPM-type-like_dom_sf"/>
</dbReference>
<evidence type="ECO:0000313" key="4">
    <source>
        <dbReference type="EMBL" id="MDJ1498608.1"/>
    </source>
</evidence>
<comment type="caution">
    <text evidence="3">The sequence shown here is derived from an EMBL/GenBank/DDBJ whole genome shotgun (WGS) entry which is preliminary data.</text>
</comment>
<reference evidence="3 5" key="1">
    <citation type="submission" date="2023-05" db="EMBL/GenBank/DDBJ databases">
        <authorList>
            <person name="Zhang X."/>
        </authorList>
    </citation>
    <scope>NUCLEOTIDE SEQUENCE</scope>
    <source>
        <strain evidence="4 5">DM2B3-1</strain>
        <strain evidence="3">YF14B1</strain>
    </source>
</reference>
<dbReference type="RefSeq" id="WP_313986597.1">
    <property type="nucleotide sequence ID" value="NZ_JASJOR010000002.1"/>
</dbReference>
<organism evidence="3 6">
    <name type="scientific">Xanthocytophaga flava</name>
    <dbReference type="NCBI Taxonomy" id="3048013"/>
    <lineage>
        <taxon>Bacteria</taxon>
        <taxon>Pseudomonadati</taxon>
        <taxon>Bacteroidota</taxon>
        <taxon>Cytophagia</taxon>
        <taxon>Cytophagales</taxon>
        <taxon>Rhodocytophagaceae</taxon>
        <taxon>Xanthocytophaga</taxon>
    </lineage>
</organism>
<dbReference type="InterPro" id="IPR036890">
    <property type="entry name" value="HATPase_C_sf"/>
</dbReference>
<dbReference type="GO" id="GO:0005524">
    <property type="term" value="F:ATP binding"/>
    <property type="evidence" value="ECO:0007669"/>
    <property type="project" value="UniProtKB-KW"/>
</dbReference>
<proteinExistence type="predicted"/>
<gene>
    <name evidence="3" type="ORF">QNI16_30405</name>
    <name evidence="4" type="ORF">QNI19_37080</name>
</gene>
<keyword evidence="3" id="KW-0067">ATP-binding</keyword>
<evidence type="ECO:0000259" key="1">
    <source>
        <dbReference type="Pfam" id="PF07228"/>
    </source>
</evidence>
<feature type="domain" description="PPM-type phosphatase" evidence="1">
    <location>
        <begin position="172"/>
        <end position="294"/>
    </location>
</feature>
<sequence length="338" mass="37044">MVNDIHLRLNASERSYFAILKREVALLATSANFPQKRLAEIDIVVAEMVSNLVKHANGGEILVKLIEEKGIQGIEIICIDNGPGISDVRNMMKDGVSSTNTLGNGLGAIQRLSNFFQIYTHKGWGTILLSRIFAKELPGTQVGNPIEIRSLVVPKPGETECGDNFSFKQTKEHIKLFLGDGLGHGKDAAIAVNTAIEAFNLCESDSPVENIRFIHNSVKKTRGLVGTIAIFSLKNKQWKICGVGNISTRMFSLATDKTLTSYNGIIGLNIPKTMNDHLIEYIPGQLIMMCSDGIKSKWDVLKLPGLIRNDLSLLNAALFKDFTRNTDDSSIASCKISL</sequence>
<dbReference type="Pfam" id="PF13581">
    <property type="entry name" value="HATPase_c_2"/>
    <property type="match status" value="1"/>
</dbReference>
<dbReference type="AlphaFoldDB" id="A0AAE3QTV3"/>
<dbReference type="Pfam" id="PF07228">
    <property type="entry name" value="SpoIIE"/>
    <property type="match status" value="1"/>
</dbReference>
<dbReference type="Gene3D" id="3.60.40.10">
    <property type="entry name" value="PPM-type phosphatase domain"/>
    <property type="match status" value="1"/>
</dbReference>
<keyword evidence="5" id="KW-1185">Reference proteome</keyword>
<dbReference type="EMBL" id="JASJOS010000017">
    <property type="protein sequence ID" value="MDJ1484851.1"/>
    <property type="molecule type" value="Genomic_DNA"/>
</dbReference>
<feature type="domain" description="Histidine kinase/HSP90-like ATPase" evidence="2">
    <location>
        <begin position="22"/>
        <end position="126"/>
    </location>
</feature>
<dbReference type="Proteomes" id="UP001228581">
    <property type="component" value="Unassembled WGS sequence"/>
</dbReference>
<protein>
    <submittedName>
        <fullName evidence="3">ATP-binding protein/SpoIIE family protein phosphatase</fullName>
    </submittedName>
</protein>
<name>A0AAE3QTV3_9BACT</name>
<keyword evidence="3" id="KW-0547">Nucleotide-binding</keyword>
<dbReference type="Proteomes" id="UP001241110">
    <property type="component" value="Unassembled WGS sequence"/>
</dbReference>
<dbReference type="Gene3D" id="3.30.565.10">
    <property type="entry name" value="Histidine kinase-like ATPase, C-terminal domain"/>
    <property type="match status" value="1"/>
</dbReference>
<dbReference type="SUPFAM" id="SSF55874">
    <property type="entry name" value="ATPase domain of HSP90 chaperone/DNA topoisomerase II/histidine kinase"/>
    <property type="match status" value="1"/>
</dbReference>